<keyword evidence="2" id="KW-1185">Reference proteome</keyword>
<dbReference type="EMBL" id="JBHTAX010000001">
    <property type="protein sequence ID" value="MFC7191726.1"/>
    <property type="molecule type" value="Genomic_DNA"/>
</dbReference>
<evidence type="ECO:0000313" key="1">
    <source>
        <dbReference type="EMBL" id="MFC7191726.1"/>
    </source>
</evidence>
<proteinExistence type="predicted"/>
<accession>A0ABD5YU64</accession>
<dbReference type="Proteomes" id="UP001596417">
    <property type="component" value="Unassembled WGS sequence"/>
</dbReference>
<dbReference type="RefSeq" id="WP_248903498.1">
    <property type="nucleotide sequence ID" value="NZ_CP109979.1"/>
</dbReference>
<organism evidence="1 2">
    <name type="scientific">Halocatena marina</name>
    <dbReference type="NCBI Taxonomy" id="2934937"/>
    <lineage>
        <taxon>Archaea</taxon>
        <taxon>Methanobacteriati</taxon>
        <taxon>Methanobacteriota</taxon>
        <taxon>Stenosarchaea group</taxon>
        <taxon>Halobacteria</taxon>
        <taxon>Halobacteriales</taxon>
        <taxon>Natronomonadaceae</taxon>
        <taxon>Halocatena</taxon>
    </lineage>
</organism>
<dbReference type="AlphaFoldDB" id="A0ABD5YU64"/>
<comment type="caution">
    <text evidence="1">The sequence shown here is derived from an EMBL/GenBank/DDBJ whole genome shotgun (WGS) entry which is preliminary data.</text>
</comment>
<protein>
    <submittedName>
        <fullName evidence="1">Uncharacterized protein</fullName>
    </submittedName>
</protein>
<dbReference type="GeneID" id="76201498"/>
<sequence>MDSNPFQQVVGYWEEVIEDMEITAAEYREAGWDVVELHPGDVAVLDEEQYGFDVLVPDDEFDQLEAAISNATLNDTEIYRAEQDGFIFALAVIFDSDNEIAVCYPLYYSSENTIELRKQVEQTNQLDTIIRTLSNERAITISHDDPVSFFPEHPGSN</sequence>
<name>A0ABD5YU64_9EURY</name>
<evidence type="ECO:0000313" key="2">
    <source>
        <dbReference type="Proteomes" id="UP001596417"/>
    </source>
</evidence>
<reference evidence="1 2" key="1">
    <citation type="journal article" date="2019" name="Int. J. Syst. Evol. Microbiol.">
        <title>The Global Catalogue of Microorganisms (GCM) 10K type strain sequencing project: providing services to taxonomists for standard genome sequencing and annotation.</title>
        <authorList>
            <consortium name="The Broad Institute Genomics Platform"/>
            <consortium name="The Broad Institute Genome Sequencing Center for Infectious Disease"/>
            <person name="Wu L."/>
            <person name="Ma J."/>
        </authorList>
    </citation>
    <scope>NUCLEOTIDE SEQUENCE [LARGE SCALE GENOMIC DNA]</scope>
    <source>
        <strain evidence="1 2">RDMS1</strain>
    </source>
</reference>
<dbReference type="InterPro" id="IPR055951">
    <property type="entry name" value="DUF7529"/>
</dbReference>
<gene>
    <name evidence="1" type="ORF">ACFQL7_19330</name>
</gene>
<dbReference type="Pfam" id="PF24373">
    <property type="entry name" value="DUF7529"/>
    <property type="match status" value="1"/>
</dbReference>